<dbReference type="GO" id="GO:0004784">
    <property type="term" value="F:superoxide dismutase activity"/>
    <property type="evidence" value="ECO:0007669"/>
    <property type="project" value="InterPro"/>
</dbReference>
<gene>
    <name evidence="2" type="ORF">PZH42_27255</name>
</gene>
<dbReference type="Pfam" id="PF02777">
    <property type="entry name" value="Sod_Fe_C"/>
    <property type="match status" value="1"/>
</dbReference>
<dbReference type="PANTHER" id="PTHR43595:SF2">
    <property type="entry name" value="SMALL RIBOSOMAL SUBUNIT PROTEIN MS42"/>
    <property type="match status" value="1"/>
</dbReference>
<dbReference type="RefSeq" id="WP_275202875.1">
    <property type="nucleotide sequence ID" value="NZ_JARFID010000240.1"/>
</dbReference>
<comment type="caution">
    <text evidence="2">The sequence shown here is derived from an EMBL/GenBank/DDBJ whole genome shotgun (WGS) entry which is preliminary data.</text>
</comment>
<dbReference type="EMBL" id="JARFID010000240">
    <property type="protein sequence ID" value="MDE8697758.1"/>
    <property type="molecule type" value="Genomic_DNA"/>
</dbReference>
<dbReference type="PROSITE" id="PS00088">
    <property type="entry name" value="SOD_MN"/>
    <property type="match status" value="1"/>
</dbReference>
<dbReference type="Gene3D" id="3.55.40.20">
    <property type="entry name" value="Iron/manganese superoxide dismutase, C-terminal domain"/>
    <property type="match status" value="1"/>
</dbReference>
<dbReference type="GO" id="GO:0005737">
    <property type="term" value="C:cytoplasm"/>
    <property type="evidence" value="ECO:0007669"/>
    <property type="project" value="TreeGrafter"/>
</dbReference>
<name>A0AAW6MCC1_9BACE</name>
<dbReference type="InterPro" id="IPR019832">
    <property type="entry name" value="Mn/Fe_SOD_C"/>
</dbReference>
<accession>A0AAW6MCC1</accession>
<protein>
    <submittedName>
        <fullName evidence="2">Fe-Mn family superoxide dismutase</fullName>
    </submittedName>
</protein>
<dbReference type="GO" id="GO:0046872">
    <property type="term" value="F:metal ion binding"/>
    <property type="evidence" value="ECO:0007669"/>
    <property type="project" value="InterPro"/>
</dbReference>
<evidence type="ECO:0000259" key="1">
    <source>
        <dbReference type="Pfam" id="PF02777"/>
    </source>
</evidence>
<dbReference type="AlphaFoldDB" id="A0AAW6MCC1"/>
<dbReference type="Proteomes" id="UP001221924">
    <property type="component" value="Unassembled WGS sequence"/>
</dbReference>
<evidence type="ECO:0000313" key="3">
    <source>
        <dbReference type="Proteomes" id="UP001221924"/>
    </source>
</evidence>
<dbReference type="SUPFAM" id="SSF54719">
    <property type="entry name" value="Fe,Mn superoxide dismutase (SOD), C-terminal domain"/>
    <property type="match status" value="1"/>
</dbReference>
<dbReference type="InterPro" id="IPR019833">
    <property type="entry name" value="Mn/Fe_SOD_BS"/>
</dbReference>
<feature type="non-terminal residue" evidence="2">
    <location>
        <position position="1"/>
    </location>
</feature>
<evidence type="ECO:0000313" key="2">
    <source>
        <dbReference type="EMBL" id="MDE8697758.1"/>
    </source>
</evidence>
<dbReference type="PANTHER" id="PTHR43595">
    <property type="entry name" value="37S RIBOSOMAL PROTEIN S26, MITOCHONDRIAL"/>
    <property type="match status" value="1"/>
</dbReference>
<proteinExistence type="predicted"/>
<sequence length="39" mass="4750">LGFDVWEHSYYLDYQNRRADHVNALWGIIDWNVVGSRRK</sequence>
<dbReference type="InterPro" id="IPR036314">
    <property type="entry name" value="SOD_C_sf"/>
</dbReference>
<feature type="domain" description="Manganese/iron superoxide dismutase C-terminal" evidence="1">
    <location>
        <begin position="1"/>
        <end position="36"/>
    </location>
</feature>
<organism evidence="2 3">
    <name type="scientific">Bacteroides cellulosilyticus</name>
    <dbReference type="NCBI Taxonomy" id="246787"/>
    <lineage>
        <taxon>Bacteria</taxon>
        <taxon>Pseudomonadati</taxon>
        <taxon>Bacteroidota</taxon>
        <taxon>Bacteroidia</taxon>
        <taxon>Bacteroidales</taxon>
        <taxon>Bacteroidaceae</taxon>
        <taxon>Bacteroides</taxon>
    </lineage>
</organism>
<reference evidence="2" key="1">
    <citation type="submission" date="2023-03" db="EMBL/GenBank/DDBJ databases">
        <title>DFI Biobank Strains.</title>
        <authorList>
            <person name="Mostad J."/>
            <person name="Paddock L."/>
            <person name="Medina S."/>
            <person name="Waligurski E."/>
            <person name="Barat B."/>
            <person name="Smith R."/>
            <person name="Burgo V."/>
            <person name="Metcalfe C."/>
            <person name="Woodson C."/>
            <person name="Sundararajan A."/>
            <person name="Ramaswamy R."/>
            <person name="Lin H."/>
            <person name="Pamer E.G."/>
        </authorList>
    </citation>
    <scope>NUCLEOTIDE SEQUENCE</scope>
    <source>
        <strain evidence="2">DFI.9.5</strain>
    </source>
</reference>